<feature type="domain" description="N-acetyltransferase" evidence="4">
    <location>
        <begin position="66"/>
        <end position="230"/>
    </location>
</feature>
<evidence type="ECO:0000313" key="6">
    <source>
        <dbReference type="Proteomes" id="UP000305778"/>
    </source>
</evidence>
<accession>A0A4U0SU09</accession>
<dbReference type="InterPro" id="IPR016181">
    <property type="entry name" value="Acyl_CoA_acyltransferase"/>
</dbReference>
<evidence type="ECO:0000256" key="2">
    <source>
        <dbReference type="ARBA" id="ARBA00023315"/>
    </source>
</evidence>
<dbReference type="Proteomes" id="UP000305778">
    <property type="component" value="Unassembled WGS sequence"/>
</dbReference>
<proteinExistence type="predicted"/>
<evidence type="ECO:0000256" key="3">
    <source>
        <dbReference type="SAM" id="MobiDB-lite"/>
    </source>
</evidence>
<dbReference type="PROSITE" id="PS51186">
    <property type="entry name" value="GNAT"/>
    <property type="match status" value="1"/>
</dbReference>
<dbReference type="PANTHER" id="PTHR43877">
    <property type="entry name" value="AMINOALKYLPHOSPHONATE N-ACETYLTRANSFERASE-RELATED-RELATED"/>
    <property type="match status" value="1"/>
</dbReference>
<keyword evidence="1 5" id="KW-0808">Transferase</keyword>
<name>A0A4U0SU09_9ACTN</name>
<dbReference type="SUPFAM" id="SSF55729">
    <property type="entry name" value="Acyl-CoA N-acyltransferases (Nat)"/>
    <property type="match status" value="1"/>
</dbReference>
<evidence type="ECO:0000256" key="1">
    <source>
        <dbReference type="ARBA" id="ARBA00022679"/>
    </source>
</evidence>
<organism evidence="5 6">
    <name type="scientific">Actinacidiphila oryziradicis</name>
    <dbReference type="NCBI Taxonomy" id="2571141"/>
    <lineage>
        <taxon>Bacteria</taxon>
        <taxon>Bacillati</taxon>
        <taxon>Actinomycetota</taxon>
        <taxon>Actinomycetes</taxon>
        <taxon>Kitasatosporales</taxon>
        <taxon>Streptomycetaceae</taxon>
        <taxon>Actinacidiphila</taxon>
    </lineage>
</organism>
<dbReference type="OrthoDB" id="9803907at2"/>
<dbReference type="Gene3D" id="3.40.630.30">
    <property type="match status" value="1"/>
</dbReference>
<evidence type="ECO:0000313" key="5">
    <source>
        <dbReference type="EMBL" id="TKA13003.1"/>
    </source>
</evidence>
<protein>
    <submittedName>
        <fullName evidence="5">GNAT family N-acetyltransferase</fullName>
    </submittedName>
</protein>
<dbReference type="CDD" id="cd04301">
    <property type="entry name" value="NAT_SF"/>
    <property type="match status" value="1"/>
</dbReference>
<feature type="compositionally biased region" description="Basic residues" evidence="3">
    <location>
        <begin position="19"/>
        <end position="29"/>
    </location>
</feature>
<dbReference type="EMBL" id="SUMC01000002">
    <property type="protein sequence ID" value="TKA13003.1"/>
    <property type="molecule type" value="Genomic_DNA"/>
</dbReference>
<sequence>MTPAVPGRPYDATRPHEVRLRRRHRKARPGRTPSGRATLRIVTPEAASDVTAEPAILDAAQLASDPELRARFAESAHRILAELVSGGAALGWVEPPSPDDVAELIDHVVSAAQAGDAALRAAYLDRRLVALGYWRRYARPTHWPHADLERVAVDAAMHGHGIGRSLTAALVEDARAAGIEVLTLDARGDNANALRLYRSLGFTEYGRLPGFVAFAGRRYDKVFYMLDLRQEA</sequence>
<evidence type="ECO:0000259" key="4">
    <source>
        <dbReference type="PROSITE" id="PS51186"/>
    </source>
</evidence>
<keyword evidence="6" id="KW-1185">Reference proteome</keyword>
<dbReference type="InterPro" id="IPR000182">
    <property type="entry name" value="GNAT_dom"/>
</dbReference>
<feature type="region of interest" description="Disordered" evidence="3">
    <location>
        <begin position="1"/>
        <end position="35"/>
    </location>
</feature>
<dbReference type="AlphaFoldDB" id="A0A4U0SU09"/>
<dbReference type="GO" id="GO:0016747">
    <property type="term" value="F:acyltransferase activity, transferring groups other than amino-acyl groups"/>
    <property type="evidence" value="ECO:0007669"/>
    <property type="project" value="InterPro"/>
</dbReference>
<gene>
    <name evidence="5" type="ORF">FCI23_03155</name>
</gene>
<comment type="caution">
    <text evidence="5">The sequence shown here is derived from an EMBL/GenBank/DDBJ whole genome shotgun (WGS) entry which is preliminary data.</text>
</comment>
<reference evidence="5 6" key="1">
    <citation type="submission" date="2019-04" db="EMBL/GenBank/DDBJ databases">
        <title>Streptomyces oryziradicis sp. nov., a novel actinomycete isolated from rhizosphere soil of rice (Oryza sativa L.).</title>
        <authorList>
            <person name="Li C."/>
        </authorList>
    </citation>
    <scope>NUCLEOTIDE SEQUENCE [LARGE SCALE GENOMIC DNA]</scope>
    <source>
        <strain evidence="5 6">NEAU-C40</strain>
    </source>
</reference>
<keyword evidence="2" id="KW-0012">Acyltransferase</keyword>
<dbReference type="InterPro" id="IPR050832">
    <property type="entry name" value="Bact_Acetyltransf"/>
</dbReference>
<dbReference type="Pfam" id="PF00583">
    <property type="entry name" value="Acetyltransf_1"/>
    <property type="match status" value="1"/>
</dbReference>